<keyword evidence="1" id="KW-1133">Transmembrane helix</keyword>
<feature type="transmembrane region" description="Helical" evidence="1">
    <location>
        <begin position="37"/>
        <end position="60"/>
    </location>
</feature>
<dbReference type="InterPro" id="IPR010001">
    <property type="entry name" value="BofA"/>
</dbReference>
<keyword evidence="1" id="KW-0812">Transmembrane</keyword>
<evidence type="ECO:0000313" key="2">
    <source>
        <dbReference type="EMBL" id="MEN2766749.1"/>
    </source>
</evidence>
<feature type="transmembrane region" description="Helical" evidence="1">
    <location>
        <begin position="6"/>
        <end position="25"/>
    </location>
</feature>
<protein>
    <submittedName>
        <fullName evidence="2">Pro-sigmaK processing inhibitor BofA family protein</fullName>
    </submittedName>
</protein>
<accession>A0ABU9XEP5</accession>
<gene>
    <name evidence="2" type="ORF">ABC228_06075</name>
</gene>
<dbReference type="NCBIfam" id="TIGR02862">
    <property type="entry name" value="spore_BofA"/>
    <property type="match status" value="1"/>
</dbReference>
<evidence type="ECO:0000256" key="1">
    <source>
        <dbReference type="SAM" id="Phobius"/>
    </source>
</evidence>
<sequence length="88" mass="9353">MDSTIVISIMVAVIVILLFAGTSFKPMRFLAQGTVKLGIGILFLFFFNIIGGSFGLHIPINLFTTVVSGFLGLFGVASLAAIHLIIIP</sequence>
<evidence type="ECO:0000313" key="3">
    <source>
        <dbReference type="Proteomes" id="UP001444625"/>
    </source>
</evidence>
<proteinExistence type="predicted"/>
<name>A0ABU9XEP5_9BACI</name>
<feature type="transmembrane region" description="Helical" evidence="1">
    <location>
        <begin position="66"/>
        <end position="87"/>
    </location>
</feature>
<keyword evidence="1" id="KW-0472">Membrane</keyword>
<dbReference type="EMBL" id="JBDIML010000002">
    <property type="protein sequence ID" value="MEN2766749.1"/>
    <property type="molecule type" value="Genomic_DNA"/>
</dbReference>
<organism evidence="2 3">
    <name type="scientific">Ornithinibacillus xuwenensis</name>
    <dbReference type="NCBI Taxonomy" id="3144668"/>
    <lineage>
        <taxon>Bacteria</taxon>
        <taxon>Bacillati</taxon>
        <taxon>Bacillota</taxon>
        <taxon>Bacilli</taxon>
        <taxon>Bacillales</taxon>
        <taxon>Bacillaceae</taxon>
        <taxon>Ornithinibacillus</taxon>
    </lineage>
</organism>
<comment type="caution">
    <text evidence="2">The sequence shown here is derived from an EMBL/GenBank/DDBJ whole genome shotgun (WGS) entry which is preliminary data.</text>
</comment>
<keyword evidence="3" id="KW-1185">Reference proteome</keyword>
<dbReference type="RefSeq" id="WP_345824222.1">
    <property type="nucleotide sequence ID" value="NZ_JBDIML010000002.1"/>
</dbReference>
<reference evidence="2 3" key="1">
    <citation type="submission" date="2024-05" db="EMBL/GenBank/DDBJ databases">
        <authorList>
            <person name="Haq I."/>
            <person name="Ullah Z."/>
            <person name="Ahmad R."/>
            <person name="Li M."/>
            <person name="Tong Y."/>
        </authorList>
    </citation>
    <scope>NUCLEOTIDE SEQUENCE [LARGE SCALE GENOMIC DNA]</scope>
    <source>
        <strain evidence="2 3">16A2E</strain>
    </source>
</reference>
<dbReference type="Proteomes" id="UP001444625">
    <property type="component" value="Unassembled WGS sequence"/>
</dbReference>
<dbReference type="Pfam" id="PF07441">
    <property type="entry name" value="BofA"/>
    <property type="match status" value="1"/>
</dbReference>